<dbReference type="GO" id="GO:0043025">
    <property type="term" value="C:neuronal cell body"/>
    <property type="evidence" value="ECO:0007669"/>
    <property type="project" value="TreeGrafter"/>
</dbReference>
<feature type="binding site" evidence="18">
    <location>
        <position position="1014"/>
    </location>
    <ligand>
        <name>Ca(2+)</name>
        <dbReference type="ChEBI" id="CHEBI:29108"/>
    </ligand>
</feature>
<feature type="compositionally biased region" description="Basic and acidic residues" evidence="21">
    <location>
        <begin position="1572"/>
        <end position="1581"/>
    </location>
</feature>
<feature type="compositionally biased region" description="Basic and acidic residues" evidence="21">
    <location>
        <begin position="1727"/>
        <end position="1741"/>
    </location>
</feature>
<dbReference type="Proteomes" id="UP001497482">
    <property type="component" value="Chromosome 9"/>
</dbReference>
<feature type="transmembrane region" description="Helical" evidence="22">
    <location>
        <begin position="158"/>
        <end position="177"/>
    </location>
</feature>
<keyword evidence="3" id="KW-0597">Phosphoprotein</keyword>
<keyword evidence="16" id="KW-0407">Ion channel</keyword>
<keyword evidence="9 18" id="KW-0106">Calcium</keyword>
<comment type="subcellular location">
    <subcellularLocation>
        <location evidence="1 19">Membrane</location>
        <topology evidence="1 19">Multi-pass membrane protein</topology>
    </subcellularLocation>
</comment>
<dbReference type="FunFam" id="1.10.287.70:FF:000025">
    <property type="entry name" value="Voltage-dependent R-type calcium channel subunit alpha"/>
    <property type="match status" value="1"/>
</dbReference>
<comment type="similarity">
    <text evidence="19">Belongs to the calcium channel alpha-1 subunit (TC 1.A.1.11) family.</text>
</comment>
<feature type="transmembrane region" description="Helical" evidence="22">
    <location>
        <begin position="1124"/>
        <end position="1143"/>
    </location>
</feature>
<dbReference type="EMBL" id="OZ035831">
    <property type="protein sequence ID" value="CAL1615262.1"/>
    <property type="molecule type" value="Genomic_DNA"/>
</dbReference>
<evidence type="ECO:0000313" key="25">
    <source>
        <dbReference type="Proteomes" id="UP001497482"/>
    </source>
</evidence>
<dbReference type="Gene3D" id="1.10.238.10">
    <property type="entry name" value="EF-hand"/>
    <property type="match status" value="1"/>
</dbReference>
<sequence>MRRHSGEEEALVQYHKIKPNTEFAKERERVEKRQEFLKLRRQQQIERELTGYLEWICKAEEVMLAEEDKNAVEKSLGAAWHKKKASNSVLKRAKKSKNDLINAEEGEDHFTDISSVAPQGSPFARGSVKSKNESSSYFRRKEKRIRFTIRRLVKSQSFYWTVLCLVGLNTLCVAIVHYDQPEWLTYALYLAEFVFLGLFLAEMSMKMYGLGPQNYFHSSFNCFDFGVIIGSIFEVIWAAIKPGASFGISVLRALRLLRIFKVTKYWNSLRNLVVSLLNSMKSIISLLFLLFLFIVVFALLGMQLFGGQFNFEDETPTTNFDTFPAAILTVFQILTGEDWNAVMYHGIESQGGVHGGMFSSIYFIVLTLFGNYTLLNVFLAIAVDNLANAQELTKDEEEQEEAINKKLALQKAKEVKEVSPISAANISITASYVCTPVHHYLSKEQQKSMKTMSVWEQRANEMRRHNYASCEALYDKIEGEDSRLCPLRPDMKTHRDRPLVVEPRGEPILGEQITPTENAKEPESNAEPVAPACHQSRRHHRHKSRRSNENGDSGKEGRHHVHHSRSKDPDASRSRDCKKERSRSREAGRRHHHQSSVEDSTGLTSEREHRHHHSHRQSREGNGTVSTGGRGERRARRSKEGERRDGGERRRPHTHSCKGQSTMETTEDAHVPSHRVGDSEGESLAISPKNGTESWATERAEDSDNQRNVRRTGPVPSVPPVTVTSPPAHDTTIIQMNSIDSETMPMTEKHLEDIGASGPRPILPYSSMFIFGQTNPVRRLCHYIVTLRYFEMSILVVIAMSSIALAAEDPVWTNAPRNNVLKYLDYAFTGVFTFEMVIKMVDLGLLLHPGSYFRDLWNILDFIVVSGALVAFAFTSFMGSQQGVPRGTKGKDISTIKSLRVLRVLRPLKTIKRLPKLKAVFDCVVNSLKNVLNILIVYILFMFIFAVIAVQLFKGKFFYCTDESKGLEKDCKGQFLDYDKDEVTAMPREWRKYEFHYDNVLWAFLTLFTVSTGEGWPTVLKHSVDATFEDQGPNPGYRIEMSIFYVVYFVVFPFFFVNIFVALIIITFQEQGDKALSECSLEKNERACIDFAINAKPLTRYMPENTKSFQYRMWKFVVSPPFEYSIMIMIALNTVVLMMKFHGAPDFYESMLKNLNIVFTTLFSLECILKIIAFGPLNYLKDAWNVFDFVTVLGSITDILVTEINDRLLNLSFLRLFRAARLIKLLRQGYTIRILLWTFVQSFKALPYVCLLIAMLFFIYAIIGMQVFGNIDLNEDTAINHHNNFRTFLQALMLLFRSATGEAWHEIMLSCLSHRACDEKSGNTGKECGSDFAYFYFVSFIFLCSFLMLNLFVAVIMDNFEYLTRDSSILGPHHLDEFIRVWAEYDPAACGRISYKDMYNLLRIISPPLGLGKNCPNRVAYKRLVKMNMPIADDNTVHFTSTLMALIRTALEIKLASAEEEEEEEKEERDTGMVAQRLSDAELKKELSTVWPSLSQKTMDLLVTPHKPNELTVGKVYAALTIFDYLKQNRMRNHLHKDDSGTGPQCKLGALFKPLLPLPHMQEVVVMSRGTEPPRESENQHETGPNPSSLNNGGAPPKEPPQIITKRPLSRDASEDTPDNTGQDCVEMVNMETSGSTLPIPGSGLENQGRAASMPRLNAERNQLRLSPGNHLTTVPDASPMRRSASSVTPHRPQEVNLRDYTLEKPSQDSRTHHRHHHHHCHHRRDRDRDRERDKEKRQRSLDTPVGGHPVAAAAVVPVEARSEPAPRERPHDRGRSHERKHQHSSVDKQRYYSCDRYCSREHCRTSTKSATASCAASPRDEQDTSNKQGSGWVSSSCSSPVRGRRQLPQTPQTPRPGVAYKTAHSSPVAFALSAGRLSRGLSEHGPLRHSGSHHVPCPVTRICSEPFLGGGPAEVSPYRSLREQLNVLPYVELSSRTAQPPPSFPQHRPGVPNGYHLSFGGRTSPRAPRVASYYQEADEDDWC</sequence>
<evidence type="ECO:0000256" key="10">
    <source>
        <dbReference type="ARBA" id="ARBA00022882"/>
    </source>
</evidence>
<evidence type="ECO:0000256" key="15">
    <source>
        <dbReference type="ARBA" id="ARBA00023180"/>
    </source>
</evidence>
<dbReference type="InterPro" id="IPR031649">
    <property type="entry name" value="GPHH_dom"/>
</dbReference>
<dbReference type="InterPro" id="IPR005821">
    <property type="entry name" value="Ion_trans_dom"/>
</dbReference>
<keyword evidence="20" id="KW-0175">Coiled coil</keyword>
<feature type="transmembrane region" description="Helical" evidence="22">
    <location>
        <begin position="183"/>
        <end position="201"/>
    </location>
</feature>
<feature type="region of interest" description="Disordered" evidence="21">
    <location>
        <begin position="1667"/>
        <end position="1790"/>
    </location>
</feature>
<feature type="compositionally biased region" description="Low complexity" evidence="21">
    <location>
        <begin position="1809"/>
        <end position="1818"/>
    </location>
</feature>
<feature type="compositionally biased region" description="Low complexity" evidence="21">
    <location>
        <begin position="1830"/>
        <end position="1858"/>
    </location>
</feature>
<feature type="coiled-coil region" evidence="20">
    <location>
        <begin position="379"/>
        <end position="409"/>
    </location>
</feature>
<dbReference type="Gene3D" id="6.10.250.2500">
    <property type="match status" value="1"/>
</dbReference>
<proteinExistence type="inferred from homology"/>
<protein>
    <recommendedName>
        <fullName evidence="23">Voltage-dependent calcium channel alpha-1 subunit IQ domain-containing protein</fullName>
    </recommendedName>
</protein>
<dbReference type="PANTHER" id="PTHR45628">
    <property type="entry name" value="VOLTAGE-DEPENDENT CALCIUM CHANNEL TYPE A SUBUNIT ALPHA-1"/>
    <property type="match status" value="1"/>
</dbReference>
<dbReference type="InterPro" id="IPR014873">
    <property type="entry name" value="VDCC_a1su_IQ"/>
</dbReference>
<dbReference type="FunFam" id="1.20.120.350:FF:000011">
    <property type="entry name" value="Voltage-dependent N-type calcium channel subunit alpha"/>
    <property type="match status" value="1"/>
</dbReference>
<feature type="compositionally biased region" description="Basic and acidic residues" evidence="21">
    <location>
        <begin position="566"/>
        <end position="587"/>
    </location>
</feature>
<evidence type="ECO:0000256" key="1">
    <source>
        <dbReference type="ARBA" id="ARBA00004141"/>
    </source>
</evidence>
<evidence type="ECO:0000256" key="17">
    <source>
        <dbReference type="ARBA" id="ARBA00036634"/>
    </source>
</evidence>
<evidence type="ECO:0000256" key="5">
    <source>
        <dbReference type="ARBA" id="ARBA00022673"/>
    </source>
</evidence>
<keyword evidence="5 19" id="KW-0107">Calcium channel</keyword>
<feature type="compositionally biased region" description="Low complexity" evidence="21">
    <location>
        <begin position="1745"/>
        <end position="1760"/>
    </location>
</feature>
<keyword evidence="11 22" id="KW-1133">Transmembrane helix</keyword>
<gene>
    <name evidence="24" type="ORF">KC01_LOCUS41245</name>
</gene>
<keyword evidence="10 19" id="KW-0851">Voltage-gated channel</keyword>
<feature type="compositionally biased region" description="Basic residues" evidence="21">
    <location>
        <begin position="1712"/>
        <end position="1726"/>
    </location>
</feature>
<keyword evidence="6 22" id="KW-0812">Transmembrane</keyword>
<evidence type="ECO:0000256" key="21">
    <source>
        <dbReference type="SAM" id="MobiDB-lite"/>
    </source>
</evidence>
<feature type="compositionally biased region" description="Basic and acidic residues" evidence="21">
    <location>
        <begin position="546"/>
        <end position="556"/>
    </location>
</feature>
<evidence type="ECO:0000256" key="18">
    <source>
        <dbReference type="PIRSR" id="PIRSR602077-1"/>
    </source>
</evidence>
<evidence type="ECO:0000256" key="9">
    <source>
        <dbReference type="ARBA" id="ARBA00022837"/>
    </source>
</evidence>
<organism evidence="24 25">
    <name type="scientific">Knipowitschia caucasica</name>
    <name type="common">Caucasian dwarf goby</name>
    <name type="synonym">Pomatoschistus caucasicus</name>
    <dbReference type="NCBI Taxonomy" id="637954"/>
    <lineage>
        <taxon>Eukaryota</taxon>
        <taxon>Metazoa</taxon>
        <taxon>Chordata</taxon>
        <taxon>Craniata</taxon>
        <taxon>Vertebrata</taxon>
        <taxon>Euteleostomi</taxon>
        <taxon>Actinopterygii</taxon>
        <taxon>Neopterygii</taxon>
        <taxon>Teleostei</taxon>
        <taxon>Neoteleostei</taxon>
        <taxon>Acanthomorphata</taxon>
        <taxon>Gobiaria</taxon>
        <taxon>Gobiiformes</taxon>
        <taxon>Gobioidei</taxon>
        <taxon>Gobiidae</taxon>
        <taxon>Gobiinae</taxon>
        <taxon>Knipowitschia</taxon>
    </lineage>
</organism>
<evidence type="ECO:0000256" key="8">
    <source>
        <dbReference type="ARBA" id="ARBA00022737"/>
    </source>
</evidence>
<feature type="transmembrane region" description="Helical" evidence="22">
    <location>
        <begin position="361"/>
        <end position="383"/>
    </location>
</feature>
<keyword evidence="25" id="KW-1185">Reference proteome</keyword>
<accession>A0AAV2MPY7</accession>
<feature type="compositionally biased region" description="Basic and acidic residues" evidence="21">
    <location>
        <begin position="1761"/>
        <end position="1776"/>
    </location>
</feature>
<evidence type="ECO:0000256" key="13">
    <source>
        <dbReference type="ARBA" id="ARBA00023136"/>
    </source>
</evidence>
<dbReference type="GO" id="GO:0005891">
    <property type="term" value="C:voltage-gated calcium channel complex"/>
    <property type="evidence" value="ECO:0007669"/>
    <property type="project" value="InterPro"/>
</dbReference>
<dbReference type="GO" id="GO:0045202">
    <property type="term" value="C:synapse"/>
    <property type="evidence" value="ECO:0007669"/>
    <property type="project" value="GOC"/>
</dbReference>
<feature type="compositionally biased region" description="Basic and acidic residues" evidence="21">
    <location>
        <begin position="667"/>
        <end position="678"/>
    </location>
</feature>
<feature type="transmembrane region" description="Helical" evidence="22">
    <location>
        <begin position="931"/>
        <end position="953"/>
    </location>
</feature>
<feature type="transmembrane region" description="Helical" evidence="22">
    <location>
        <begin position="1333"/>
        <end position="1357"/>
    </location>
</feature>
<feature type="region of interest" description="Disordered" evidence="21">
    <location>
        <begin position="1938"/>
        <end position="1984"/>
    </location>
</feature>
<feature type="region of interest" description="Disordered" evidence="21">
    <location>
        <begin position="1568"/>
        <end position="1624"/>
    </location>
</feature>
<keyword evidence="13 22" id="KW-0472">Membrane</keyword>
<evidence type="ECO:0000256" key="6">
    <source>
        <dbReference type="ARBA" id="ARBA00022692"/>
    </source>
</evidence>
<dbReference type="InterPro" id="IPR027359">
    <property type="entry name" value="Volt_channel_dom_sf"/>
</dbReference>
<evidence type="ECO:0000256" key="22">
    <source>
        <dbReference type="SAM" id="Phobius"/>
    </source>
</evidence>
<dbReference type="Gene3D" id="1.20.120.350">
    <property type="entry name" value="Voltage-gated potassium channels. Chain C"/>
    <property type="match status" value="3"/>
</dbReference>
<dbReference type="SMART" id="SM01062">
    <property type="entry name" value="Ca_chan_IQ"/>
    <property type="match status" value="1"/>
</dbReference>
<dbReference type="InterPro" id="IPR002077">
    <property type="entry name" value="VDCCAlpha1"/>
</dbReference>
<keyword evidence="8" id="KW-0677">Repeat</keyword>
<reference evidence="24 25" key="1">
    <citation type="submission" date="2024-04" db="EMBL/GenBank/DDBJ databases">
        <authorList>
            <person name="Waldvogel A.-M."/>
            <person name="Schoenle A."/>
        </authorList>
    </citation>
    <scope>NUCLEOTIDE SEQUENCE [LARGE SCALE GENOMIC DNA]</scope>
</reference>
<feature type="compositionally biased region" description="Basic and acidic residues" evidence="21">
    <location>
        <begin position="1692"/>
        <end position="1711"/>
    </location>
</feature>
<evidence type="ECO:0000256" key="12">
    <source>
        <dbReference type="ARBA" id="ARBA00023065"/>
    </source>
</evidence>
<feature type="compositionally biased region" description="Basic and acidic residues" evidence="21">
    <location>
        <begin position="495"/>
        <end position="505"/>
    </location>
</feature>
<feature type="transmembrane region" description="Helical" evidence="22">
    <location>
        <begin position="283"/>
        <end position="305"/>
    </location>
</feature>
<keyword evidence="12" id="KW-0406">Ion transport</keyword>
<evidence type="ECO:0000256" key="3">
    <source>
        <dbReference type="ARBA" id="ARBA00022553"/>
    </source>
</evidence>
<evidence type="ECO:0000256" key="19">
    <source>
        <dbReference type="RuleBase" id="RU003808"/>
    </source>
</evidence>
<name>A0AAV2MPY7_KNICA</name>
<evidence type="ECO:0000256" key="16">
    <source>
        <dbReference type="ARBA" id="ARBA00023303"/>
    </source>
</evidence>
<feature type="transmembrane region" description="Helical" evidence="22">
    <location>
        <begin position="1155"/>
        <end position="1177"/>
    </location>
</feature>
<feature type="transmembrane region" description="Helical" evidence="22">
    <location>
        <begin position="1245"/>
        <end position="1263"/>
    </location>
</feature>
<feature type="transmembrane region" description="Helical" evidence="22">
    <location>
        <begin position="789"/>
        <end position="807"/>
    </location>
</feature>
<dbReference type="GO" id="GO:0008331">
    <property type="term" value="F:high voltage-gated calcium channel activity"/>
    <property type="evidence" value="ECO:0007669"/>
    <property type="project" value="TreeGrafter"/>
</dbReference>
<dbReference type="GO" id="GO:0007268">
    <property type="term" value="P:chemical synaptic transmission"/>
    <property type="evidence" value="ECO:0007669"/>
    <property type="project" value="TreeGrafter"/>
</dbReference>
<feature type="compositionally biased region" description="Polar residues" evidence="21">
    <location>
        <begin position="1582"/>
        <end position="1592"/>
    </location>
</feature>
<dbReference type="Pfam" id="PF16905">
    <property type="entry name" value="GPHH"/>
    <property type="match status" value="1"/>
</dbReference>
<keyword evidence="15" id="KW-0325">Glycoprotein</keyword>
<evidence type="ECO:0000256" key="4">
    <source>
        <dbReference type="ARBA" id="ARBA00022568"/>
    </source>
</evidence>
<dbReference type="FunFam" id="1.10.287.70:FF:000023">
    <property type="entry name" value="Voltage-dependent R-type calcium channel subunit alpha"/>
    <property type="match status" value="1"/>
</dbReference>
<feature type="binding site" evidence="18">
    <location>
        <position position="337"/>
    </location>
    <ligand>
        <name>Ca(2+)</name>
        <dbReference type="ChEBI" id="CHEBI:29108"/>
    </ligand>
</feature>
<dbReference type="Pfam" id="PF00520">
    <property type="entry name" value="Ion_trans"/>
    <property type="match status" value="3"/>
</dbReference>
<feature type="transmembrane region" description="Helical" evidence="22">
    <location>
        <begin position="827"/>
        <end position="847"/>
    </location>
</feature>
<feature type="transmembrane region" description="Helical" evidence="22">
    <location>
        <begin position="1043"/>
        <end position="1068"/>
    </location>
</feature>
<dbReference type="FunFam" id="1.10.238.10:FF:000063">
    <property type="entry name" value="Voltage-dependent N-type calcium channel subunit alpha"/>
    <property type="match status" value="1"/>
</dbReference>
<feature type="compositionally biased region" description="Basic residues" evidence="21">
    <location>
        <begin position="535"/>
        <end position="545"/>
    </location>
</feature>
<feature type="compositionally biased region" description="Basic and acidic residues" evidence="21">
    <location>
        <begin position="696"/>
        <end position="707"/>
    </location>
</feature>
<evidence type="ECO:0000256" key="14">
    <source>
        <dbReference type="ARBA" id="ARBA00023157"/>
    </source>
</evidence>
<keyword evidence="2" id="KW-0813">Transport</keyword>
<dbReference type="PANTHER" id="PTHR45628:SF35">
    <property type="entry name" value="VOLTAGE-DEPENDENT N-TYPE CALCIUM CHANNEL SUBUNIT ALPHA"/>
    <property type="match status" value="1"/>
</dbReference>
<keyword evidence="7 18" id="KW-0479">Metal-binding</keyword>
<dbReference type="InterPro" id="IPR050599">
    <property type="entry name" value="VDCC_alpha-1_subunit"/>
</dbReference>
<dbReference type="FunFam" id="1.20.120.350:FF:000001">
    <property type="entry name" value="Voltage-dependent L-type calcium channel subunit alpha"/>
    <property type="match status" value="1"/>
</dbReference>
<dbReference type="Pfam" id="PF08763">
    <property type="entry name" value="Ca_chan_IQ"/>
    <property type="match status" value="1"/>
</dbReference>
<evidence type="ECO:0000256" key="7">
    <source>
        <dbReference type="ARBA" id="ARBA00022723"/>
    </source>
</evidence>
<dbReference type="GO" id="GO:0098703">
    <property type="term" value="P:calcium ion import across plasma membrane"/>
    <property type="evidence" value="ECO:0007669"/>
    <property type="project" value="TreeGrafter"/>
</dbReference>
<keyword evidence="14" id="KW-1015">Disulfide bond</keyword>
<dbReference type="SUPFAM" id="SSF81324">
    <property type="entry name" value="Voltage-gated potassium channels"/>
    <property type="match status" value="3"/>
</dbReference>
<evidence type="ECO:0000259" key="23">
    <source>
        <dbReference type="SMART" id="SM01062"/>
    </source>
</evidence>
<dbReference type="FunFam" id="1.20.120.350:FF:000013">
    <property type="entry name" value="Voltage-dependent N-type calcium channel subunit alpha"/>
    <property type="match status" value="1"/>
</dbReference>
<feature type="region of interest" description="Disordered" evidence="21">
    <location>
        <begin position="1809"/>
        <end position="1861"/>
    </location>
</feature>
<feature type="region of interest" description="Disordered" evidence="21">
    <location>
        <begin position="495"/>
        <end position="728"/>
    </location>
</feature>
<evidence type="ECO:0000256" key="2">
    <source>
        <dbReference type="ARBA" id="ARBA00022448"/>
    </source>
</evidence>
<dbReference type="Gene3D" id="1.10.287.70">
    <property type="match status" value="3"/>
</dbReference>
<dbReference type="GO" id="GO:0046872">
    <property type="term" value="F:metal ion binding"/>
    <property type="evidence" value="ECO:0007669"/>
    <property type="project" value="UniProtKB-KW"/>
</dbReference>
<keyword evidence="4 19" id="KW-0109">Calcium transport</keyword>
<evidence type="ECO:0000256" key="20">
    <source>
        <dbReference type="SAM" id="Coils"/>
    </source>
</evidence>
<feature type="domain" description="Voltage-dependent calcium channel alpha-1 subunit IQ" evidence="23">
    <location>
        <begin position="1508"/>
        <end position="1542"/>
    </location>
</feature>
<dbReference type="PRINTS" id="PR00167">
    <property type="entry name" value="CACHANNEL"/>
</dbReference>
<comment type="catalytic activity">
    <reaction evidence="17">
        <text>Ca(2+)(in) = Ca(2+)(out)</text>
        <dbReference type="Rhea" id="RHEA:29671"/>
        <dbReference type="ChEBI" id="CHEBI:29108"/>
    </reaction>
</comment>
<evidence type="ECO:0000256" key="11">
    <source>
        <dbReference type="ARBA" id="ARBA00022989"/>
    </source>
</evidence>
<feature type="compositionally biased region" description="Basic and acidic residues" evidence="21">
    <location>
        <begin position="638"/>
        <end position="649"/>
    </location>
</feature>
<evidence type="ECO:0000313" key="24">
    <source>
        <dbReference type="EMBL" id="CAL1615262.1"/>
    </source>
</evidence>
<feature type="transmembrane region" description="Helical" evidence="22">
    <location>
        <begin position="859"/>
        <end position="879"/>
    </location>
</feature>